<keyword evidence="5" id="KW-1185">Reference proteome</keyword>
<gene>
    <name evidence="4" type="primary">estA</name>
    <name evidence="4" type="ORF">A6F65_01189</name>
</gene>
<dbReference type="PROSITE" id="PS51208">
    <property type="entry name" value="AUTOTRANSPORTER"/>
    <property type="match status" value="1"/>
</dbReference>
<dbReference type="PATRIC" id="fig|645517.4.peg.1182"/>
<dbReference type="SMART" id="SM00869">
    <property type="entry name" value="Autotransporter"/>
    <property type="match status" value="1"/>
</dbReference>
<keyword evidence="2" id="KW-0732">Signal</keyword>
<evidence type="ECO:0000259" key="3">
    <source>
        <dbReference type="PROSITE" id="PS51208"/>
    </source>
</evidence>
<sequence length="590" mass="61042">MKSKILQAVLSAGTALAAFAAVPAAAQTSLEPVAERIIVFGDSLSDGGYFQQFLPLPPGEGSFTTNPDPVAPEVFAALLGYDLKTAYLGGGTNYAVGGARIVQPNPLSTLAIPVASQIDNFVASGGTFRPGDIVYIQGGGNDYFNFLAGGGIDPTLLTGSATALAGQVQRLEGLGAPLIVTMSIQSNSPGLDLFNTTYKAALAANGSNVLFFDTAMLFDEIVADPGVFGIVNTTGTACIGSSLTCGPEDYVTPDANRTYLQADDVHPAGITQQIQGQAIASLFTGFTLPGTIAMDGQRAIRVQRTQIEGAQRNGAASSSGLSLFGNAAYDRTSDSFPSNFEQDAVSGTLGVNYAMSDTVGFGLAAGYRSGEGTLTGRGDIGQMDSDTWTISGFARAGFGPVRVMADVTYGQGDTHLKRDIALGPAVRRQVSDVDSDLFGAQASVGFDLLSSPVRLGPEVSLSYERVQVDGFTEGGDFSTSLTLGELEYESVTGRAGFVASAPLDSGTGFFMRMSYVREFEDDPLKFTVTPRGAPVSFTSSYANGDTDYAEVAIGLSGSLGGVDLRGGASAEMGRKSRSSLSAYLGASVPF</sequence>
<dbReference type="EMBL" id="CP016545">
    <property type="protein sequence ID" value="ANU07496.1"/>
    <property type="molecule type" value="Genomic_DNA"/>
</dbReference>
<organism evidence="4 5">
    <name type="scientific">Paraurantiacibacter namhicola</name>
    <dbReference type="NCBI Taxonomy" id="645517"/>
    <lineage>
        <taxon>Bacteria</taxon>
        <taxon>Pseudomonadati</taxon>
        <taxon>Pseudomonadota</taxon>
        <taxon>Alphaproteobacteria</taxon>
        <taxon>Sphingomonadales</taxon>
        <taxon>Erythrobacteraceae</taxon>
        <taxon>Paraurantiacibacter</taxon>
    </lineage>
</organism>
<evidence type="ECO:0000313" key="4">
    <source>
        <dbReference type="EMBL" id="ANU07496.1"/>
    </source>
</evidence>
<dbReference type="InterPro" id="IPR051058">
    <property type="entry name" value="GDSL_Est/Lipase"/>
</dbReference>
<dbReference type="InterPro" id="IPR008265">
    <property type="entry name" value="Lipase_GDSL_AS"/>
</dbReference>
<keyword evidence="1 4" id="KW-0378">Hydrolase</keyword>
<dbReference type="Pfam" id="PF03797">
    <property type="entry name" value="Autotransporter"/>
    <property type="match status" value="1"/>
</dbReference>
<dbReference type="InterPro" id="IPR036514">
    <property type="entry name" value="SGNH_hydro_sf"/>
</dbReference>
<dbReference type="PANTHER" id="PTHR45648">
    <property type="entry name" value="GDSL LIPASE/ACYLHYDROLASE FAMILY PROTEIN (AFU_ORTHOLOGUE AFUA_4G14700)"/>
    <property type="match status" value="1"/>
</dbReference>
<dbReference type="PANTHER" id="PTHR45648:SF22">
    <property type="entry name" value="GDSL LIPASE_ACYLHYDROLASE FAMILY PROTEIN (AFU_ORTHOLOGUE AFUA_4G14700)"/>
    <property type="match status" value="1"/>
</dbReference>
<reference evidence="4 5" key="1">
    <citation type="submission" date="2016-07" db="EMBL/GenBank/DDBJ databases">
        <title>Complete genome sequence of Altererythrobacter namhicola JCM 16345T, containing esterase-encoding genes.</title>
        <authorList>
            <person name="Cheng H."/>
            <person name="Wu Y.-H."/>
            <person name="Jian S.-L."/>
            <person name="Huo Y.-Y."/>
            <person name="Wang C.-S."/>
            <person name="Xu X.-W."/>
        </authorList>
    </citation>
    <scope>NUCLEOTIDE SEQUENCE [LARGE SCALE GENOMIC DNA]</scope>
    <source>
        <strain evidence="4 5">JCM 16345</strain>
    </source>
</reference>
<dbReference type="KEGG" id="anh:A6F65_01189"/>
<dbReference type="Proteomes" id="UP000092698">
    <property type="component" value="Chromosome"/>
</dbReference>
<proteinExistence type="predicted"/>
<dbReference type="STRING" id="645517.A6F65_01189"/>
<evidence type="ECO:0000313" key="5">
    <source>
        <dbReference type="Proteomes" id="UP000092698"/>
    </source>
</evidence>
<dbReference type="InterPro" id="IPR001087">
    <property type="entry name" value="GDSL"/>
</dbReference>
<dbReference type="Pfam" id="PF00657">
    <property type="entry name" value="Lipase_GDSL"/>
    <property type="match status" value="1"/>
</dbReference>
<evidence type="ECO:0000256" key="1">
    <source>
        <dbReference type="ARBA" id="ARBA00022801"/>
    </source>
</evidence>
<feature type="domain" description="Autotransporter" evidence="3">
    <location>
        <begin position="314"/>
        <end position="590"/>
    </location>
</feature>
<dbReference type="GO" id="GO:0106435">
    <property type="term" value="F:carboxylesterase activity"/>
    <property type="evidence" value="ECO:0007669"/>
    <property type="project" value="UniProtKB-EC"/>
</dbReference>
<feature type="signal peptide" evidence="2">
    <location>
        <begin position="1"/>
        <end position="20"/>
    </location>
</feature>
<accession>A0A1C7D7N3</accession>
<feature type="chain" id="PRO_5008884390" evidence="2">
    <location>
        <begin position="21"/>
        <end position="590"/>
    </location>
</feature>
<dbReference type="GO" id="GO:0016298">
    <property type="term" value="F:lipase activity"/>
    <property type="evidence" value="ECO:0007669"/>
    <property type="project" value="InterPro"/>
</dbReference>
<dbReference type="Gene3D" id="2.40.128.130">
    <property type="entry name" value="Autotransporter beta-domain"/>
    <property type="match status" value="1"/>
</dbReference>
<name>A0A1C7D7N3_9SPHN</name>
<dbReference type="AlphaFoldDB" id="A0A1C7D7N3"/>
<dbReference type="GO" id="GO:0006629">
    <property type="term" value="P:lipid metabolic process"/>
    <property type="evidence" value="ECO:0007669"/>
    <property type="project" value="InterPro"/>
</dbReference>
<protein>
    <submittedName>
        <fullName evidence="4">Esterase EstA</fullName>
        <ecNumber evidence="4">3.1.1.1</ecNumber>
    </submittedName>
</protein>
<dbReference type="PROSITE" id="PS01098">
    <property type="entry name" value="LIPASE_GDSL_SER"/>
    <property type="match status" value="1"/>
</dbReference>
<dbReference type="SUPFAM" id="SSF52266">
    <property type="entry name" value="SGNH hydrolase"/>
    <property type="match status" value="1"/>
</dbReference>
<dbReference type="InterPro" id="IPR005546">
    <property type="entry name" value="Autotransporte_beta"/>
</dbReference>
<dbReference type="EC" id="3.1.1.1" evidence="4"/>
<dbReference type="SUPFAM" id="SSF103515">
    <property type="entry name" value="Autotransporter"/>
    <property type="match status" value="1"/>
</dbReference>
<dbReference type="CDD" id="cd01847">
    <property type="entry name" value="Triacylglycerol_lipase_like"/>
    <property type="match status" value="1"/>
</dbReference>
<dbReference type="RefSeq" id="WP_169817010.1">
    <property type="nucleotide sequence ID" value="NZ_CP016545.1"/>
</dbReference>
<dbReference type="Gene3D" id="3.40.50.1110">
    <property type="entry name" value="SGNH hydrolase"/>
    <property type="match status" value="1"/>
</dbReference>
<dbReference type="InterPro" id="IPR036709">
    <property type="entry name" value="Autotransporte_beta_dom_sf"/>
</dbReference>
<evidence type="ECO:0000256" key="2">
    <source>
        <dbReference type="SAM" id="SignalP"/>
    </source>
</evidence>